<feature type="transmembrane region" description="Helical" evidence="8">
    <location>
        <begin position="29"/>
        <end position="55"/>
    </location>
</feature>
<keyword evidence="7" id="KW-0012">Acyltransferase</keyword>
<feature type="transmembrane region" description="Helical" evidence="8">
    <location>
        <begin position="321"/>
        <end position="339"/>
    </location>
</feature>
<feature type="transmembrane region" description="Helical" evidence="8">
    <location>
        <begin position="6"/>
        <end position="22"/>
    </location>
</feature>
<dbReference type="OrthoDB" id="9805788at2"/>
<dbReference type="Proteomes" id="UP000255036">
    <property type="component" value="Unassembled WGS sequence"/>
</dbReference>
<organism evidence="9 10">
    <name type="scientific">Anaerosacchariphilus polymeriproducens</name>
    <dbReference type="NCBI Taxonomy" id="1812858"/>
    <lineage>
        <taxon>Bacteria</taxon>
        <taxon>Bacillati</taxon>
        <taxon>Bacillota</taxon>
        <taxon>Clostridia</taxon>
        <taxon>Lachnospirales</taxon>
        <taxon>Lachnospiraceae</taxon>
        <taxon>Anaerosacchariphilus</taxon>
    </lineage>
</organism>
<dbReference type="GO" id="GO:0042121">
    <property type="term" value="P:alginic acid biosynthetic process"/>
    <property type="evidence" value="ECO:0007669"/>
    <property type="project" value="InterPro"/>
</dbReference>
<accession>A0A371ATA9</accession>
<dbReference type="RefSeq" id="WP_115482634.1">
    <property type="nucleotide sequence ID" value="NZ_QRCT01000048.1"/>
</dbReference>
<dbReference type="PANTHER" id="PTHR13285:SF18">
    <property type="entry name" value="PROTEIN-CYSTEINE N-PALMITOYLTRANSFERASE RASP"/>
    <property type="match status" value="1"/>
</dbReference>
<evidence type="ECO:0000256" key="6">
    <source>
        <dbReference type="ARBA" id="ARBA00023136"/>
    </source>
</evidence>
<name>A0A371ATA9_9FIRM</name>
<protein>
    <submittedName>
        <fullName evidence="9">MBOAT family protein</fullName>
    </submittedName>
</protein>
<dbReference type="InterPro" id="IPR024194">
    <property type="entry name" value="Ac/AlaTfrase_AlgI/DltB"/>
</dbReference>
<feature type="transmembrane region" description="Helical" evidence="8">
    <location>
        <begin position="438"/>
        <end position="455"/>
    </location>
</feature>
<keyword evidence="10" id="KW-1185">Reference proteome</keyword>
<evidence type="ECO:0000256" key="3">
    <source>
        <dbReference type="ARBA" id="ARBA00022475"/>
    </source>
</evidence>
<feature type="transmembrane region" description="Helical" evidence="8">
    <location>
        <begin position="345"/>
        <end position="366"/>
    </location>
</feature>
<dbReference type="GO" id="GO:0005886">
    <property type="term" value="C:plasma membrane"/>
    <property type="evidence" value="ECO:0007669"/>
    <property type="project" value="UniProtKB-SubCell"/>
</dbReference>
<feature type="transmembrane region" description="Helical" evidence="8">
    <location>
        <begin position="75"/>
        <end position="93"/>
    </location>
</feature>
<keyword evidence="7" id="KW-0808">Transferase</keyword>
<dbReference type="EMBL" id="QRCT01000048">
    <property type="protein sequence ID" value="RDU22700.1"/>
    <property type="molecule type" value="Genomic_DNA"/>
</dbReference>
<evidence type="ECO:0000256" key="8">
    <source>
        <dbReference type="SAM" id="Phobius"/>
    </source>
</evidence>
<dbReference type="PIRSF" id="PIRSF500217">
    <property type="entry name" value="AlgI"/>
    <property type="match status" value="1"/>
</dbReference>
<dbReference type="PANTHER" id="PTHR13285">
    <property type="entry name" value="ACYLTRANSFERASE"/>
    <property type="match status" value="1"/>
</dbReference>
<keyword evidence="4 8" id="KW-0812">Transmembrane</keyword>
<evidence type="ECO:0000313" key="9">
    <source>
        <dbReference type="EMBL" id="RDU22700.1"/>
    </source>
</evidence>
<sequence length="502" mass="57823">MTVNSITFFVFLLCTVIIYYSVKPKHQWICLCIASYIFYILTGVSTLVYIFITTITTYIATNWMQSVTKKRKRKILTGLLLLNFGVLLVLKYYGFMLFNINRIAGIVNSVRLDDSLTFVAPLGISYYTLQSMGYAIDVYKSKCKPERNIFKVALFVGFFPQMTQGPIGRFKDLASQLYASHKFEYRNFSFGCQRILWGLFKKTIIADRLSPVVRNIFTHYGSYDNLTLFLGCVYMTIQIYADFSGYMDIVCGAAEIFGIKLAENFKTPFFSSSLAEYWRRWHITLSGWFRDYLFYPLSISKAAVKFGKFGKKHFSVSIGKMFPAIFALSIVWFATGLWHDASWRYILWGVANGIIIISSIWLEPLFKKTKLLFHIKDSCKGWHRLQVVRTFLIVSLLKVFPGASSTKESLIIIKRMITEFPVSINYKSIFPQLCHSELCYLVFGIVIFAGVSFYQRKEPVREYIARQVFPVRVMVYLGMIASILLFGVFGTDAVGGFEYAQY</sequence>
<evidence type="ECO:0000256" key="7">
    <source>
        <dbReference type="PIRNR" id="PIRNR016636"/>
    </source>
</evidence>
<dbReference type="Pfam" id="PF03062">
    <property type="entry name" value="MBOAT"/>
    <property type="match status" value="1"/>
</dbReference>
<keyword evidence="6 7" id="KW-0472">Membrane</keyword>
<dbReference type="InterPro" id="IPR051085">
    <property type="entry name" value="MB_O-acyltransferase"/>
</dbReference>
<comment type="similarity">
    <text evidence="2 7">Belongs to the membrane-bound acyltransferase family.</text>
</comment>
<evidence type="ECO:0000313" key="10">
    <source>
        <dbReference type="Proteomes" id="UP000255036"/>
    </source>
</evidence>
<proteinExistence type="inferred from homology"/>
<dbReference type="AlphaFoldDB" id="A0A371ATA9"/>
<keyword evidence="5 8" id="KW-1133">Transmembrane helix</keyword>
<dbReference type="InterPro" id="IPR004299">
    <property type="entry name" value="MBOAT_fam"/>
</dbReference>
<evidence type="ECO:0000256" key="1">
    <source>
        <dbReference type="ARBA" id="ARBA00004651"/>
    </source>
</evidence>
<comment type="subcellular location">
    <subcellularLocation>
        <location evidence="1">Cell membrane</location>
        <topology evidence="1">Multi-pass membrane protein</topology>
    </subcellularLocation>
</comment>
<comment type="caution">
    <text evidence="9">The sequence shown here is derived from an EMBL/GenBank/DDBJ whole genome shotgun (WGS) entry which is preliminary data.</text>
</comment>
<keyword evidence="3 7" id="KW-1003">Cell membrane</keyword>
<dbReference type="GO" id="GO:0016746">
    <property type="term" value="F:acyltransferase activity"/>
    <property type="evidence" value="ECO:0007669"/>
    <property type="project" value="UniProtKB-KW"/>
</dbReference>
<evidence type="ECO:0000256" key="5">
    <source>
        <dbReference type="ARBA" id="ARBA00022989"/>
    </source>
</evidence>
<dbReference type="PIRSF" id="PIRSF016636">
    <property type="entry name" value="AlgI_DltB"/>
    <property type="match status" value="1"/>
</dbReference>
<gene>
    <name evidence="9" type="ORF">DWV06_13080</name>
</gene>
<dbReference type="InterPro" id="IPR028362">
    <property type="entry name" value="AlgI"/>
</dbReference>
<reference evidence="9 10" key="1">
    <citation type="submission" date="2018-07" db="EMBL/GenBank/DDBJ databases">
        <title>Anaerosacharophilus polymeroproducens gen. nov. sp. nov., an anaerobic bacterium isolated from salt field.</title>
        <authorList>
            <person name="Kim W."/>
            <person name="Yang S.-H."/>
            <person name="Oh J."/>
            <person name="Lee J.-H."/>
            <person name="Kwon K.K."/>
        </authorList>
    </citation>
    <scope>NUCLEOTIDE SEQUENCE [LARGE SCALE GENOMIC DNA]</scope>
    <source>
        <strain evidence="9 10">MCWD5</strain>
    </source>
</reference>
<feature type="transmembrane region" description="Helical" evidence="8">
    <location>
        <begin position="475"/>
        <end position="497"/>
    </location>
</feature>
<evidence type="ECO:0000256" key="2">
    <source>
        <dbReference type="ARBA" id="ARBA00010323"/>
    </source>
</evidence>
<evidence type="ECO:0000256" key="4">
    <source>
        <dbReference type="ARBA" id="ARBA00022692"/>
    </source>
</evidence>